<gene>
    <name evidence="6" type="ORF">UPYG_G00067800</name>
</gene>
<evidence type="ECO:0000259" key="4">
    <source>
        <dbReference type="SMART" id="SM00644"/>
    </source>
</evidence>
<evidence type="ECO:0000259" key="5">
    <source>
        <dbReference type="SMART" id="SM00701"/>
    </source>
</evidence>
<keyword evidence="7" id="KW-1185">Reference proteome</keyword>
<dbReference type="SMART" id="SM00644">
    <property type="entry name" value="Ami_2"/>
    <property type="match status" value="1"/>
</dbReference>
<evidence type="ECO:0000256" key="1">
    <source>
        <dbReference type="ARBA" id="ARBA00007553"/>
    </source>
</evidence>
<comment type="similarity">
    <text evidence="1">Belongs to the N-acetylmuramoyl-L-alanine amidase 2 family.</text>
</comment>
<feature type="signal peptide" evidence="3">
    <location>
        <begin position="1"/>
        <end position="17"/>
    </location>
</feature>
<keyword evidence="2" id="KW-0391">Immunity</keyword>
<dbReference type="PANTHER" id="PTHR11022">
    <property type="entry name" value="PEPTIDOGLYCAN RECOGNITION PROTEIN"/>
    <property type="match status" value="1"/>
</dbReference>
<accession>A0ABD0XAU4</accession>
<sequence length="480" mass="53780">MKMLAVWFFILAGTCYSFCSSEDHLRNMDSFISAIEQVEDSNPVLSPLALLRSLRRTAGHEDPLTLHFLGASNNLSQTYTSVLDNTLFSFFDKAIHHYVTDLGEERGVVLTPDGTTVAIAPLLLGIEVGLKAREQDTPPLGMVPLTLAKNLGLSFLSLQDFPAAHRLGPGGCWDNLTHPRVFQLSRLPTLATDALVNGGMDGAILGMDLASLPRFEQPGKLSGLLKGYYNHVLEGEELGDITHHTSRRRRDIAQALLGPLCTQRQLMETLHLVWRLEGTQWIAWDTGVEKAVGEGVLEFVHRYWDCPPIISRCQWGAAPYRSQPYPLALPLPFLYIHHTDQPDKPCQSFQQCSMNMKAMQRFHQDVRHWDDIAYNFVVGSDGYIYEGRGWNHRGSHTRGQNSYSYGVAFIGNYSSSLPSRHVLELVRRRLIKCAVDGGRLQANYTLHGHRQLVATSCPGDTLFSEISGWEHFRVRQGSVL</sequence>
<dbReference type="InterPro" id="IPR036505">
    <property type="entry name" value="Amidase/PGRP_sf"/>
</dbReference>
<dbReference type="SMART" id="SM00701">
    <property type="entry name" value="PGRP"/>
    <property type="match status" value="1"/>
</dbReference>
<evidence type="ECO:0000313" key="7">
    <source>
        <dbReference type="Proteomes" id="UP001557470"/>
    </source>
</evidence>
<dbReference type="InterPro" id="IPR002502">
    <property type="entry name" value="Amidase_domain"/>
</dbReference>
<dbReference type="AlphaFoldDB" id="A0ABD0XAU4"/>
<dbReference type="CDD" id="cd06583">
    <property type="entry name" value="PGRP"/>
    <property type="match status" value="1"/>
</dbReference>
<feature type="domain" description="N-acetylmuramoyl-L-alanine amidase" evidence="4">
    <location>
        <begin position="320"/>
        <end position="459"/>
    </location>
</feature>
<dbReference type="FunFam" id="3.40.80.10:FF:000001">
    <property type="entry name" value="Peptidoglycan recognition protein 1"/>
    <property type="match status" value="1"/>
</dbReference>
<comment type="caution">
    <text evidence="6">The sequence shown here is derived from an EMBL/GenBank/DDBJ whole genome shotgun (WGS) entry which is preliminary data.</text>
</comment>
<feature type="chain" id="PRO_5044748697" evidence="3">
    <location>
        <begin position="18"/>
        <end position="480"/>
    </location>
</feature>
<evidence type="ECO:0000256" key="3">
    <source>
        <dbReference type="SAM" id="SignalP"/>
    </source>
</evidence>
<dbReference type="Proteomes" id="UP001557470">
    <property type="component" value="Unassembled WGS sequence"/>
</dbReference>
<keyword evidence="3" id="KW-0732">Signal</keyword>
<dbReference type="Gene3D" id="3.40.80.10">
    <property type="entry name" value="Peptidoglycan recognition protein-like"/>
    <property type="match status" value="1"/>
</dbReference>
<proteinExistence type="inferred from homology"/>
<dbReference type="InterPro" id="IPR006619">
    <property type="entry name" value="PGRP_domain_met/bac"/>
</dbReference>
<protein>
    <submittedName>
        <fullName evidence="6">Uncharacterized protein</fullName>
    </submittedName>
</protein>
<name>A0ABD0XAU4_UMBPY</name>
<reference evidence="6 7" key="1">
    <citation type="submission" date="2024-06" db="EMBL/GenBank/DDBJ databases">
        <authorList>
            <person name="Pan Q."/>
            <person name="Wen M."/>
            <person name="Jouanno E."/>
            <person name="Zahm M."/>
            <person name="Klopp C."/>
            <person name="Cabau C."/>
            <person name="Louis A."/>
            <person name="Berthelot C."/>
            <person name="Parey E."/>
            <person name="Roest Crollius H."/>
            <person name="Montfort J."/>
            <person name="Robinson-Rechavi M."/>
            <person name="Bouchez O."/>
            <person name="Lampietro C."/>
            <person name="Lopez Roques C."/>
            <person name="Donnadieu C."/>
            <person name="Postlethwait J."/>
            <person name="Bobe J."/>
            <person name="Verreycken H."/>
            <person name="Guiguen Y."/>
        </authorList>
    </citation>
    <scope>NUCLEOTIDE SEQUENCE [LARGE SCALE GENOMIC DNA]</scope>
    <source>
        <strain evidence="6">Up_M1</strain>
        <tissue evidence="6">Testis</tissue>
    </source>
</reference>
<dbReference type="PANTHER" id="PTHR11022:SF66">
    <property type="entry name" value="N-ACETYLMURAMOYL-L-ALANINE AMIDASE"/>
    <property type="match status" value="1"/>
</dbReference>
<dbReference type="GO" id="GO:0002376">
    <property type="term" value="P:immune system process"/>
    <property type="evidence" value="ECO:0007669"/>
    <property type="project" value="UniProtKB-KW"/>
</dbReference>
<dbReference type="SUPFAM" id="SSF55846">
    <property type="entry name" value="N-acetylmuramoyl-L-alanine amidase-like"/>
    <property type="match status" value="1"/>
</dbReference>
<dbReference type="Pfam" id="PF01510">
    <property type="entry name" value="Amidase_2"/>
    <property type="match status" value="1"/>
</dbReference>
<dbReference type="InterPro" id="IPR015510">
    <property type="entry name" value="PGRP"/>
</dbReference>
<evidence type="ECO:0000313" key="6">
    <source>
        <dbReference type="EMBL" id="KAL1006093.1"/>
    </source>
</evidence>
<evidence type="ECO:0000256" key="2">
    <source>
        <dbReference type="ARBA" id="ARBA00022859"/>
    </source>
</evidence>
<feature type="domain" description="Peptidoglycan recognition protein family" evidence="5">
    <location>
        <begin position="307"/>
        <end position="453"/>
    </location>
</feature>
<organism evidence="6 7">
    <name type="scientific">Umbra pygmaea</name>
    <name type="common">Eastern mudminnow</name>
    <dbReference type="NCBI Taxonomy" id="75934"/>
    <lineage>
        <taxon>Eukaryota</taxon>
        <taxon>Metazoa</taxon>
        <taxon>Chordata</taxon>
        <taxon>Craniata</taxon>
        <taxon>Vertebrata</taxon>
        <taxon>Euteleostomi</taxon>
        <taxon>Actinopterygii</taxon>
        <taxon>Neopterygii</taxon>
        <taxon>Teleostei</taxon>
        <taxon>Protacanthopterygii</taxon>
        <taxon>Esociformes</taxon>
        <taxon>Umbridae</taxon>
        <taxon>Umbra</taxon>
    </lineage>
</organism>
<dbReference type="EMBL" id="JAGEUA010000002">
    <property type="protein sequence ID" value="KAL1006093.1"/>
    <property type="molecule type" value="Genomic_DNA"/>
</dbReference>